<evidence type="ECO:0000313" key="1">
    <source>
        <dbReference type="EMBL" id="ADQ80938.1"/>
    </source>
</evidence>
<sequence length="65" mass="7171">MTDTLSAKRENEIHGIIEFVLNYSSRGTSWSRAPTKIKHFAAFPKTNAPPDNSEGALFLGIAVYC</sequence>
<name>E4T894_PALPW</name>
<accession>E4T894</accession>
<dbReference type="AlphaFoldDB" id="E4T894"/>
<reference evidence="1 2" key="2">
    <citation type="journal article" date="2011" name="Stand. Genomic Sci.">
        <title>Complete genome sequence of Paludibacter propionicigenes type strain (WB4).</title>
        <authorList>
            <person name="Gronow S."/>
            <person name="Munk C."/>
            <person name="Lapidus A."/>
            <person name="Nolan M."/>
            <person name="Lucas S."/>
            <person name="Hammon N."/>
            <person name="Deshpande S."/>
            <person name="Cheng J.F."/>
            <person name="Tapia R."/>
            <person name="Han C."/>
            <person name="Goodwin L."/>
            <person name="Pitluck S."/>
            <person name="Liolios K."/>
            <person name="Ivanova N."/>
            <person name="Mavromatis K."/>
            <person name="Mikhailova N."/>
            <person name="Pati A."/>
            <person name="Chen A."/>
            <person name="Palaniappan K."/>
            <person name="Land M."/>
            <person name="Hauser L."/>
            <person name="Chang Y.J."/>
            <person name="Jeffries C.D."/>
            <person name="Brambilla E."/>
            <person name="Rohde M."/>
            <person name="Goker M."/>
            <person name="Detter J.C."/>
            <person name="Woyke T."/>
            <person name="Bristow J."/>
            <person name="Eisen J.A."/>
            <person name="Markowitz V."/>
            <person name="Hugenholtz P."/>
            <person name="Kyrpides N.C."/>
            <person name="Klenk H.P."/>
        </authorList>
    </citation>
    <scope>NUCLEOTIDE SEQUENCE [LARGE SCALE GENOMIC DNA]</scope>
    <source>
        <strain evidence="2">DSM 17365 / JCM 13257 / WB4</strain>
    </source>
</reference>
<proteinExistence type="predicted"/>
<keyword evidence="2" id="KW-1185">Reference proteome</keyword>
<protein>
    <submittedName>
        <fullName evidence="1">Uncharacterized protein</fullName>
    </submittedName>
</protein>
<dbReference type="Proteomes" id="UP000008718">
    <property type="component" value="Chromosome"/>
</dbReference>
<dbReference type="HOGENOM" id="CLU_2845754_0_0_10"/>
<reference key="1">
    <citation type="submission" date="2010-11" db="EMBL/GenBank/DDBJ databases">
        <title>The complete genome of Paludibacter propionicigenes DSM 17365.</title>
        <authorList>
            <consortium name="US DOE Joint Genome Institute (JGI-PGF)"/>
            <person name="Lucas S."/>
            <person name="Copeland A."/>
            <person name="Lapidus A."/>
            <person name="Bruce D."/>
            <person name="Goodwin L."/>
            <person name="Pitluck S."/>
            <person name="Kyrpides N."/>
            <person name="Mavromatis K."/>
            <person name="Ivanova N."/>
            <person name="Munk A.C."/>
            <person name="Brettin T."/>
            <person name="Detter J.C."/>
            <person name="Han C."/>
            <person name="Tapia R."/>
            <person name="Land M."/>
            <person name="Hauser L."/>
            <person name="Markowitz V."/>
            <person name="Cheng J.-F."/>
            <person name="Hugenholtz P."/>
            <person name="Woyke T."/>
            <person name="Wu D."/>
            <person name="Gronow S."/>
            <person name="Wellnitz S."/>
            <person name="Brambilla E."/>
            <person name="Klenk H.-P."/>
            <person name="Eisen J.A."/>
        </authorList>
    </citation>
    <scope>NUCLEOTIDE SEQUENCE</scope>
    <source>
        <strain>WB4</strain>
    </source>
</reference>
<gene>
    <name evidence="1" type="ordered locus">Palpr_2809</name>
</gene>
<dbReference type="KEGG" id="ppn:Palpr_2809"/>
<evidence type="ECO:0000313" key="2">
    <source>
        <dbReference type="Proteomes" id="UP000008718"/>
    </source>
</evidence>
<organism evidence="1 2">
    <name type="scientific">Paludibacter propionicigenes (strain DSM 17365 / JCM 13257 / WB4)</name>
    <dbReference type="NCBI Taxonomy" id="694427"/>
    <lineage>
        <taxon>Bacteria</taxon>
        <taxon>Pseudomonadati</taxon>
        <taxon>Bacteroidota</taxon>
        <taxon>Bacteroidia</taxon>
        <taxon>Bacteroidales</taxon>
        <taxon>Paludibacteraceae</taxon>
        <taxon>Paludibacter</taxon>
    </lineage>
</organism>
<dbReference type="EMBL" id="CP002345">
    <property type="protein sequence ID" value="ADQ80938.1"/>
    <property type="molecule type" value="Genomic_DNA"/>
</dbReference>